<evidence type="ECO:0000313" key="1">
    <source>
        <dbReference type="EMBL" id="MBD2607344.1"/>
    </source>
</evidence>
<gene>
    <name evidence="1" type="ORF">H6G81_23130</name>
</gene>
<accession>A0ABR8GW88</accession>
<dbReference type="InterPro" id="IPR041492">
    <property type="entry name" value="HAD_2"/>
</dbReference>
<dbReference type="Gene3D" id="3.40.50.1000">
    <property type="entry name" value="HAD superfamily/HAD-like"/>
    <property type="match status" value="1"/>
</dbReference>
<reference evidence="1 2" key="1">
    <citation type="journal article" date="2020" name="ISME J.">
        <title>Comparative genomics reveals insights into cyanobacterial evolution and habitat adaptation.</title>
        <authorList>
            <person name="Chen M.Y."/>
            <person name="Teng W.K."/>
            <person name="Zhao L."/>
            <person name="Hu C.X."/>
            <person name="Zhou Y.K."/>
            <person name="Han B.P."/>
            <person name="Song L.R."/>
            <person name="Shu W.S."/>
        </authorList>
    </citation>
    <scope>NUCLEOTIDE SEQUENCE [LARGE SCALE GENOMIC DNA]</scope>
    <source>
        <strain evidence="1 2">FACHB-248</strain>
    </source>
</reference>
<protein>
    <submittedName>
        <fullName evidence="1">HAD family hydrolase</fullName>
    </submittedName>
</protein>
<organism evidence="1 2">
    <name type="scientific">Scytonema hofmannii FACHB-248</name>
    <dbReference type="NCBI Taxonomy" id="1842502"/>
    <lineage>
        <taxon>Bacteria</taxon>
        <taxon>Bacillati</taxon>
        <taxon>Cyanobacteriota</taxon>
        <taxon>Cyanophyceae</taxon>
        <taxon>Nostocales</taxon>
        <taxon>Scytonemataceae</taxon>
        <taxon>Scytonema</taxon>
    </lineage>
</organism>
<dbReference type="GO" id="GO:0016787">
    <property type="term" value="F:hydrolase activity"/>
    <property type="evidence" value="ECO:0007669"/>
    <property type="project" value="UniProtKB-KW"/>
</dbReference>
<dbReference type="PANTHER" id="PTHR43434:SF21">
    <property type="entry name" value="SLL0295 PROTEIN"/>
    <property type="match status" value="1"/>
</dbReference>
<dbReference type="RefSeq" id="WP_029634503.1">
    <property type="nucleotide sequence ID" value="NZ_JACJTA010000060.1"/>
</dbReference>
<dbReference type="InterPro" id="IPR023214">
    <property type="entry name" value="HAD_sf"/>
</dbReference>
<dbReference type="Proteomes" id="UP000660380">
    <property type="component" value="Unassembled WGS sequence"/>
</dbReference>
<dbReference type="PANTHER" id="PTHR43434">
    <property type="entry name" value="PHOSPHOGLYCOLATE PHOSPHATASE"/>
    <property type="match status" value="1"/>
</dbReference>
<dbReference type="Pfam" id="PF13419">
    <property type="entry name" value="HAD_2"/>
    <property type="match status" value="1"/>
</dbReference>
<keyword evidence="2" id="KW-1185">Reference proteome</keyword>
<dbReference type="EMBL" id="JACJTA010000060">
    <property type="protein sequence ID" value="MBD2607344.1"/>
    <property type="molecule type" value="Genomic_DNA"/>
</dbReference>
<comment type="caution">
    <text evidence="1">The sequence shown here is derived from an EMBL/GenBank/DDBJ whole genome shotgun (WGS) entry which is preliminary data.</text>
</comment>
<evidence type="ECO:0000313" key="2">
    <source>
        <dbReference type="Proteomes" id="UP000660380"/>
    </source>
</evidence>
<dbReference type="InterPro" id="IPR036412">
    <property type="entry name" value="HAD-like_sf"/>
</dbReference>
<sequence>MTANSPTILALDFDGVICDGLIEYFQVAWRAYCQVWFPANQTPSDDLASRFYQLRPVIETGWEMPVLIKALVAGIDDEKILREWASIAQQILLEDKLQAKEIATKLDNLRDEWIARDLDGWLSLHRFYPGVVDKLKATLACQVKLYIVTTKEGRFVQQLLQQQGVTLDKEAIFGKEVKRPKYEILRELIQAAQDKAVSLWFVEDRIKTLQLVKEQTDLENVKLFLADWGYNTQSERNAAENDSRIQLISLSQFGQDFSHWVMDS</sequence>
<name>A0ABR8GW88_9CYAN</name>
<dbReference type="InterPro" id="IPR050155">
    <property type="entry name" value="HAD-like_hydrolase_sf"/>
</dbReference>
<keyword evidence="1" id="KW-0378">Hydrolase</keyword>
<dbReference type="SUPFAM" id="SSF56784">
    <property type="entry name" value="HAD-like"/>
    <property type="match status" value="1"/>
</dbReference>
<proteinExistence type="predicted"/>